<accession>A0ABX1J2H4</accession>
<keyword evidence="2" id="KW-0349">Heme</keyword>
<keyword evidence="2" id="KW-0408">Iron</keyword>
<proteinExistence type="inferred from homology"/>
<organism evidence="3 4">
    <name type="scientific">Amycolatopsis acididurans</name>
    <dbReference type="NCBI Taxonomy" id="2724524"/>
    <lineage>
        <taxon>Bacteria</taxon>
        <taxon>Bacillati</taxon>
        <taxon>Actinomycetota</taxon>
        <taxon>Actinomycetes</taxon>
        <taxon>Pseudonocardiales</taxon>
        <taxon>Pseudonocardiaceae</taxon>
        <taxon>Amycolatopsis</taxon>
    </lineage>
</organism>
<keyword evidence="4" id="KW-1185">Reference proteome</keyword>
<dbReference type="PRINTS" id="PR00359">
    <property type="entry name" value="BP450"/>
</dbReference>
<dbReference type="InterPro" id="IPR036396">
    <property type="entry name" value="Cyt_P450_sf"/>
</dbReference>
<protein>
    <submittedName>
        <fullName evidence="3">Cytochrome P450</fullName>
    </submittedName>
</protein>
<dbReference type="SUPFAM" id="SSF48264">
    <property type="entry name" value="Cytochrome P450"/>
    <property type="match status" value="1"/>
</dbReference>
<dbReference type="PROSITE" id="PS00086">
    <property type="entry name" value="CYTOCHROME_P450"/>
    <property type="match status" value="1"/>
</dbReference>
<dbReference type="RefSeq" id="WP_168515469.1">
    <property type="nucleotide sequence ID" value="NZ_JAAXLS010000007.1"/>
</dbReference>
<dbReference type="Pfam" id="PF00067">
    <property type="entry name" value="p450"/>
    <property type="match status" value="1"/>
</dbReference>
<dbReference type="Gene3D" id="1.10.630.10">
    <property type="entry name" value="Cytochrome P450"/>
    <property type="match status" value="1"/>
</dbReference>
<dbReference type="InterPro" id="IPR002397">
    <property type="entry name" value="Cyt_P450_B"/>
</dbReference>
<dbReference type="PANTHER" id="PTHR46696">
    <property type="entry name" value="P450, PUTATIVE (EUROFUNG)-RELATED"/>
    <property type="match status" value="1"/>
</dbReference>
<evidence type="ECO:0000256" key="1">
    <source>
        <dbReference type="ARBA" id="ARBA00010617"/>
    </source>
</evidence>
<keyword evidence="2" id="KW-0560">Oxidoreductase</keyword>
<comment type="caution">
    <text evidence="3">The sequence shown here is derived from an EMBL/GenBank/DDBJ whole genome shotgun (WGS) entry which is preliminary data.</text>
</comment>
<reference evidence="3 4" key="1">
    <citation type="submission" date="2020-04" db="EMBL/GenBank/DDBJ databases">
        <title>Novel species.</title>
        <authorList>
            <person name="Teo W.F.A."/>
            <person name="Lipun K."/>
            <person name="Srisuk N."/>
            <person name="Duangmal K."/>
        </authorList>
    </citation>
    <scope>NUCLEOTIDE SEQUENCE [LARGE SCALE GENOMIC DNA]</scope>
    <source>
        <strain evidence="3 4">K13G38</strain>
    </source>
</reference>
<dbReference type="PANTHER" id="PTHR46696:SF3">
    <property type="entry name" value="PULCHERRIMINIC ACID SYNTHASE"/>
    <property type="match status" value="1"/>
</dbReference>
<evidence type="ECO:0000313" key="3">
    <source>
        <dbReference type="EMBL" id="NKQ53997.1"/>
    </source>
</evidence>
<keyword evidence="2" id="KW-0479">Metal-binding</keyword>
<dbReference type="InterPro" id="IPR017972">
    <property type="entry name" value="Cyt_P450_CS"/>
</dbReference>
<dbReference type="InterPro" id="IPR001128">
    <property type="entry name" value="Cyt_P450"/>
</dbReference>
<dbReference type="Proteomes" id="UP000715441">
    <property type="component" value="Unassembled WGS sequence"/>
</dbReference>
<dbReference type="EMBL" id="JAAXLS010000007">
    <property type="protein sequence ID" value="NKQ53997.1"/>
    <property type="molecule type" value="Genomic_DNA"/>
</dbReference>
<sequence>MTEARALDRDRIKTLFDLRSSFNSRSGGDVTGDPYPAWRRLREQAAVHEGTVHELTGYPGDYVFQGLPEPDRPHFSAFSYGALDTVYRNPQVFSSSSEPVDLDGEPAATNSMLSMGGRQHRRYRALVQPSFVPARAHWWIDNWISSTVHALIDGFVADGHAELNVDFCAAIPVLTITGSFGIAPEQALDLRAALDKPHEVVRMIQPIVAARREEPADDLISVLVQAELTDENGVTHRLSDAEVNSFALLLLAAGSGTTWKQMGITLTALLQRPELLARIREDRSLLKPATEEALRWMPTDPMFSRYVTRDTELEGVPLPEGAVVHLCLGAANRDPARWQRPDEYDIARKVRASFAFGGGPHICLGMHVARAEISTGIGALLDRLPGLRLDPGAEPPRYIGMYERGVTEIPVLFDR</sequence>
<name>A0ABX1J2H4_9PSEU</name>
<gene>
    <name evidence="3" type="ORF">HFP15_14005</name>
</gene>
<comment type="similarity">
    <text evidence="1 2">Belongs to the cytochrome P450 family.</text>
</comment>
<evidence type="ECO:0000256" key="2">
    <source>
        <dbReference type="RuleBase" id="RU000461"/>
    </source>
</evidence>
<keyword evidence="2" id="KW-0503">Monooxygenase</keyword>
<evidence type="ECO:0000313" key="4">
    <source>
        <dbReference type="Proteomes" id="UP000715441"/>
    </source>
</evidence>